<keyword evidence="2" id="KW-1185">Reference proteome</keyword>
<accession>A0ABW8C4K5</accession>
<name>A0ABW8C4K5_9ACTN</name>
<dbReference type="EMBL" id="JBITYG010000002">
    <property type="protein sequence ID" value="MFI9100361.1"/>
    <property type="molecule type" value="Genomic_DNA"/>
</dbReference>
<evidence type="ECO:0000313" key="1">
    <source>
        <dbReference type="EMBL" id="MFI9100361.1"/>
    </source>
</evidence>
<organism evidence="1 2">
    <name type="scientific">Streptomyces fildesensis</name>
    <dbReference type="NCBI Taxonomy" id="375757"/>
    <lineage>
        <taxon>Bacteria</taxon>
        <taxon>Bacillati</taxon>
        <taxon>Actinomycetota</taxon>
        <taxon>Actinomycetes</taxon>
        <taxon>Kitasatosporales</taxon>
        <taxon>Streptomycetaceae</taxon>
        <taxon>Streptomyces</taxon>
    </lineage>
</organism>
<gene>
    <name evidence="1" type="ORF">ACIGXA_07530</name>
</gene>
<protein>
    <submittedName>
        <fullName evidence="1">Uncharacterized protein</fullName>
    </submittedName>
</protein>
<dbReference type="Proteomes" id="UP001614394">
    <property type="component" value="Unassembled WGS sequence"/>
</dbReference>
<comment type="caution">
    <text evidence="1">The sequence shown here is derived from an EMBL/GenBank/DDBJ whole genome shotgun (WGS) entry which is preliminary data.</text>
</comment>
<dbReference type="RefSeq" id="WP_399645464.1">
    <property type="nucleotide sequence ID" value="NZ_JBITYG010000002.1"/>
</dbReference>
<sequence>MLGLTTTRRRDACLEQALADLAATKRHLAEANVALVVAASNALTTAARHERERRALLRRLGTALRGCRRYRREARADARIIHLVSGYLLDIRTQVPNDD</sequence>
<evidence type="ECO:0000313" key="2">
    <source>
        <dbReference type="Proteomes" id="UP001614394"/>
    </source>
</evidence>
<proteinExistence type="predicted"/>
<reference evidence="1 2" key="1">
    <citation type="submission" date="2024-10" db="EMBL/GenBank/DDBJ databases">
        <title>The Natural Products Discovery Center: Release of the First 8490 Sequenced Strains for Exploring Actinobacteria Biosynthetic Diversity.</title>
        <authorList>
            <person name="Kalkreuter E."/>
            <person name="Kautsar S.A."/>
            <person name="Yang D."/>
            <person name="Bader C.D."/>
            <person name="Teijaro C.N."/>
            <person name="Fluegel L."/>
            <person name="Davis C.M."/>
            <person name="Simpson J.R."/>
            <person name="Lauterbach L."/>
            <person name="Steele A.D."/>
            <person name="Gui C."/>
            <person name="Meng S."/>
            <person name="Li G."/>
            <person name="Viehrig K."/>
            <person name="Ye F."/>
            <person name="Su P."/>
            <person name="Kiefer A.F."/>
            <person name="Nichols A."/>
            <person name="Cepeda A.J."/>
            <person name="Yan W."/>
            <person name="Fan B."/>
            <person name="Jiang Y."/>
            <person name="Adhikari A."/>
            <person name="Zheng C.-J."/>
            <person name="Schuster L."/>
            <person name="Cowan T.M."/>
            <person name="Smanski M.J."/>
            <person name="Chevrette M.G."/>
            <person name="De Carvalho L.P.S."/>
            <person name="Shen B."/>
        </authorList>
    </citation>
    <scope>NUCLEOTIDE SEQUENCE [LARGE SCALE GENOMIC DNA]</scope>
    <source>
        <strain evidence="1 2">NPDC053399</strain>
    </source>
</reference>